<feature type="transmembrane region" description="Helical" evidence="1">
    <location>
        <begin position="133"/>
        <end position="155"/>
    </location>
</feature>
<feature type="non-terminal residue" evidence="2">
    <location>
        <position position="205"/>
    </location>
</feature>
<accession>X1GCD3</accession>
<name>X1GCD3_9ZZZZ</name>
<feature type="transmembrane region" description="Helical" evidence="1">
    <location>
        <begin position="68"/>
        <end position="90"/>
    </location>
</feature>
<proteinExistence type="predicted"/>
<keyword evidence="1" id="KW-0472">Membrane</keyword>
<keyword evidence="1" id="KW-0812">Transmembrane</keyword>
<evidence type="ECO:0000313" key="2">
    <source>
        <dbReference type="EMBL" id="GAH55531.1"/>
    </source>
</evidence>
<gene>
    <name evidence="2" type="ORF">S03H2_34414</name>
</gene>
<keyword evidence="1" id="KW-1133">Transmembrane helix</keyword>
<feature type="transmembrane region" description="Helical" evidence="1">
    <location>
        <begin position="167"/>
        <end position="185"/>
    </location>
</feature>
<feature type="transmembrane region" description="Helical" evidence="1">
    <location>
        <begin position="110"/>
        <end position="127"/>
    </location>
</feature>
<dbReference type="EMBL" id="BARU01020998">
    <property type="protein sequence ID" value="GAH55531.1"/>
    <property type="molecule type" value="Genomic_DNA"/>
</dbReference>
<sequence length="205" mass="22983">MTKLATFKRAPFIITGVQAAAIVTTVVHPIMPLFLAGGVAGVVFLLFYQQPLLILLANEGFIKRTLSAWFPIFKTIDPTLLLVILIVLALVWKLHDPEVRQHLGTNQHIIAAYLIWVVWMIMASTYAPNTEWAIVKSLKFALFNTLLFLGPFILIRTRKESRAMLHFYLAYGLCIALFIIGQLLLRFGSTISLENVSRLSVLSAS</sequence>
<reference evidence="2" key="1">
    <citation type="journal article" date="2014" name="Front. Microbiol.">
        <title>High frequency of phylogenetically diverse reductive dehalogenase-homologous genes in deep subseafloor sedimentary metagenomes.</title>
        <authorList>
            <person name="Kawai M."/>
            <person name="Futagami T."/>
            <person name="Toyoda A."/>
            <person name="Takaki Y."/>
            <person name="Nishi S."/>
            <person name="Hori S."/>
            <person name="Arai W."/>
            <person name="Tsubouchi T."/>
            <person name="Morono Y."/>
            <person name="Uchiyama I."/>
            <person name="Ito T."/>
            <person name="Fujiyama A."/>
            <person name="Inagaki F."/>
            <person name="Takami H."/>
        </authorList>
    </citation>
    <scope>NUCLEOTIDE SEQUENCE</scope>
    <source>
        <strain evidence="2">Expedition CK06-06</strain>
    </source>
</reference>
<dbReference type="AlphaFoldDB" id="X1GCD3"/>
<evidence type="ECO:0000256" key="1">
    <source>
        <dbReference type="SAM" id="Phobius"/>
    </source>
</evidence>
<feature type="transmembrane region" description="Helical" evidence="1">
    <location>
        <begin position="21"/>
        <end position="48"/>
    </location>
</feature>
<protein>
    <submittedName>
        <fullName evidence="2">Uncharacterized protein</fullName>
    </submittedName>
</protein>
<organism evidence="2">
    <name type="scientific">marine sediment metagenome</name>
    <dbReference type="NCBI Taxonomy" id="412755"/>
    <lineage>
        <taxon>unclassified sequences</taxon>
        <taxon>metagenomes</taxon>
        <taxon>ecological metagenomes</taxon>
    </lineage>
</organism>
<comment type="caution">
    <text evidence="2">The sequence shown here is derived from an EMBL/GenBank/DDBJ whole genome shotgun (WGS) entry which is preliminary data.</text>
</comment>